<reference evidence="3" key="1">
    <citation type="submission" date="2021-11" db="EMBL/GenBank/DDBJ databases">
        <title>Legionella maioricencis sp. nov., a new species isolated from hot water samples in Mallorca.</title>
        <authorList>
            <person name="Crespi S."/>
            <person name="Drasar V."/>
            <person name="Salva-Serra F."/>
            <person name="Jaen-Luchoro D."/>
            <person name="Pineiro-Iglesias B."/>
            <person name="Aliaga F."/>
            <person name="Fernandez-Juarez V."/>
            <person name="Coll G."/>
            <person name="Moore E.R.B."/>
            <person name="Bennasar-Figueras A."/>
        </authorList>
    </citation>
    <scope>NUCLEOTIDE SEQUENCE</scope>
    <source>
        <strain evidence="3">HCPI-6</strain>
    </source>
</reference>
<evidence type="ECO:0000313" key="3">
    <source>
        <dbReference type="EMBL" id="MCL9683025.1"/>
    </source>
</evidence>
<protein>
    <submittedName>
        <fullName evidence="3">Uncharacterized protein</fullName>
    </submittedName>
</protein>
<feature type="signal peptide" evidence="2">
    <location>
        <begin position="1"/>
        <end position="19"/>
    </location>
</feature>
<name>A0A9X2CYY5_9GAMM</name>
<gene>
    <name evidence="3" type="ORF">LOX96_02865</name>
</gene>
<dbReference type="Proteomes" id="UP001139721">
    <property type="component" value="Unassembled WGS sequence"/>
</dbReference>
<dbReference type="SUPFAM" id="SSF54518">
    <property type="entry name" value="Tubby C-terminal domain-like"/>
    <property type="match status" value="1"/>
</dbReference>
<evidence type="ECO:0000313" key="4">
    <source>
        <dbReference type="Proteomes" id="UP001139721"/>
    </source>
</evidence>
<dbReference type="RefSeq" id="WP_250420430.1">
    <property type="nucleotide sequence ID" value="NZ_JAJKBJ010000002.1"/>
</dbReference>
<comment type="caution">
    <text evidence="3">The sequence shown here is derived from an EMBL/GenBank/DDBJ whole genome shotgun (WGS) entry which is preliminary data.</text>
</comment>
<dbReference type="EMBL" id="JAJKBJ010000002">
    <property type="protein sequence ID" value="MCL9683025.1"/>
    <property type="molecule type" value="Genomic_DNA"/>
</dbReference>
<evidence type="ECO:0000256" key="2">
    <source>
        <dbReference type="SAM" id="SignalP"/>
    </source>
</evidence>
<evidence type="ECO:0000256" key="1">
    <source>
        <dbReference type="ARBA" id="ARBA00005437"/>
    </source>
</evidence>
<proteinExistence type="inferred from homology"/>
<dbReference type="InterPro" id="IPR007612">
    <property type="entry name" value="LOR"/>
</dbReference>
<dbReference type="AlphaFoldDB" id="A0A9X2CYY5"/>
<dbReference type="Pfam" id="PF04525">
    <property type="entry name" value="LOR"/>
    <property type="match status" value="1"/>
</dbReference>
<keyword evidence="4" id="KW-1185">Reference proteome</keyword>
<dbReference type="InterPro" id="IPR025659">
    <property type="entry name" value="Tubby-like_C"/>
</dbReference>
<dbReference type="Gene3D" id="2.40.160.200">
    <property type="entry name" value="LURP1-related"/>
    <property type="match status" value="1"/>
</dbReference>
<feature type="chain" id="PRO_5040862523" evidence="2">
    <location>
        <begin position="20"/>
        <end position="313"/>
    </location>
</feature>
<keyword evidence="2" id="KW-0732">Signal</keyword>
<sequence length="313" mass="36377">MKKLIATLFSLFVFIGAQAAYSNNDVPNEFQVTEHWISLTTSFDIETKTHKLGTLYRKFFSFLLTYEFFDPFDNKMATARSKFFSFTAHFDIYDRDERFLGFAEEKIFTFFPTFDIYGSDASTKLARAAMNFWGTTFTIYDPVTDQEMAKMHRSFFRLKNDWNITITNRALFERKNIDFRVLMTVLAFQGDRENWEKDQDNNSNKIRTSAADATSVVTDDELNGFKEKIAAAGKHAGLDHVQKPDQQTLEHIAIELESNYKNVHTRNEVEQTSQERLSSFIDYCLNLIEANDMPDTKKKAILFLLKMRLEGSV</sequence>
<organism evidence="3 4">
    <name type="scientific">Legionella maioricensis</name>
    <dbReference type="NCBI Taxonomy" id="2896528"/>
    <lineage>
        <taxon>Bacteria</taxon>
        <taxon>Pseudomonadati</taxon>
        <taxon>Pseudomonadota</taxon>
        <taxon>Gammaproteobacteria</taxon>
        <taxon>Legionellales</taxon>
        <taxon>Legionellaceae</taxon>
        <taxon>Legionella</taxon>
    </lineage>
</organism>
<dbReference type="InterPro" id="IPR038595">
    <property type="entry name" value="LOR_sf"/>
</dbReference>
<comment type="similarity">
    <text evidence="1">Belongs to the LOR family.</text>
</comment>
<accession>A0A9X2CYY5</accession>